<name>A0A328TX18_9BACL</name>
<accession>A0A328TX18</accession>
<dbReference type="Proteomes" id="UP000249260">
    <property type="component" value="Unassembled WGS sequence"/>
</dbReference>
<feature type="transmembrane region" description="Helical" evidence="1">
    <location>
        <begin position="46"/>
        <end position="67"/>
    </location>
</feature>
<dbReference type="AlphaFoldDB" id="A0A328TX18"/>
<dbReference type="OrthoDB" id="2903273at2"/>
<feature type="transmembrane region" description="Helical" evidence="1">
    <location>
        <begin position="5"/>
        <end position="26"/>
    </location>
</feature>
<dbReference type="EMBL" id="QLUW01000003">
    <property type="protein sequence ID" value="RAP75018.1"/>
    <property type="molecule type" value="Genomic_DNA"/>
</dbReference>
<gene>
    <name evidence="2" type="ORF">DL346_16625</name>
</gene>
<comment type="caution">
    <text evidence="2">The sequence shown here is derived from an EMBL/GenBank/DDBJ whole genome shotgun (WGS) entry which is preliminary data.</text>
</comment>
<organism evidence="2 3">
    <name type="scientific">Paenibacillus montanisoli</name>
    <dbReference type="NCBI Taxonomy" id="2081970"/>
    <lineage>
        <taxon>Bacteria</taxon>
        <taxon>Bacillati</taxon>
        <taxon>Bacillota</taxon>
        <taxon>Bacilli</taxon>
        <taxon>Bacillales</taxon>
        <taxon>Paenibacillaceae</taxon>
        <taxon>Paenibacillus</taxon>
    </lineage>
</organism>
<keyword evidence="1" id="KW-0812">Transmembrane</keyword>
<keyword evidence="3" id="KW-1185">Reference proteome</keyword>
<keyword evidence="1" id="KW-0472">Membrane</keyword>
<reference evidence="2 3" key="1">
    <citation type="submission" date="2018-06" db="EMBL/GenBank/DDBJ databases">
        <title>Paenibacillus montanisoli sp. nov., isolated from mountain area soil.</title>
        <authorList>
            <person name="Wu M."/>
        </authorList>
    </citation>
    <scope>NUCLEOTIDE SEQUENCE [LARGE SCALE GENOMIC DNA]</scope>
    <source>
        <strain evidence="2 3">RA17</strain>
    </source>
</reference>
<sequence>MKRYVFLIVTGGILVLLAVLAYWDVYRPKVGPVGNAPDDAAVMRELIYRLLSGLSVMFSGILGVYGYSKKKK</sequence>
<dbReference type="RefSeq" id="WP_112883282.1">
    <property type="nucleotide sequence ID" value="NZ_QLUW01000003.1"/>
</dbReference>
<protein>
    <submittedName>
        <fullName evidence="2">Uncharacterized protein</fullName>
    </submittedName>
</protein>
<evidence type="ECO:0000256" key="1">
    <source>
        <dbReference type="SAM" id="Phobius"/>
    </source>
</evidence>
<proteinExistence type="predicted"/>
<keyword evidence="1" id="KW-1133">Transmembrane helix</keyword>
<evidence type="ECO:0000313" key="2">
    <source>
        <dbReference type="EMBL" id="RAP75018.1"/>
    </source>
</evidence>
<evidence type="ECO:0000313" key="3">
    <source>
        <dbReference type="Proteomes" id="UP000249260"/>
    </source>
</evidence>